<dbReference type="GO" id="GO:0004519">
    <property type="term" value="F:endonuclease activity"/>
    <property type="evidence" value="ECO:0007669"/>
    <property type="project" value="UniProtKB-KW"/>
</dbReference>
<evidence type="ECO:0000256" key="7">
    <source>
        <dbReference type="ARBA" id="ARBA00022833"/>
    </source>
</evidence>
<dbReference type="SUPFAM" id="SSF55486">
    <property type="entry name" value="Metalloproteases ('zincins'), catalytic domain"/>
    <property type="match status" value="1"/>
</dbReference>
<dbReference type="InterPro" id="IPR023091">
    <property type="entry name" value="MetalPrtase_cat_dom_sf_prd"/>
</dbReference>
<dbReference type="GO" id="GO:0006364">
    <property type="term" value="P:rRNA processing"/>
    <property type="evidence" value="ECO:0007669"/>
    <property type="project" value="InterPro"/>
</dbReference>
<dbReference type="Proteomes" id="UP000228500">
    <property type="component" value="Unassembled WGS sequence"/>
</dbReference>
<organism evidence="8 9">
    <name type="scientific">Candidatus Roizmanbacteria bacterium CG_4_10_14_3_um_filter_39_13</name>
    <dbReference type="NCBI Taxonomy" id="1974831"/>
    <lineage>
        <taxon>Bacteria</taxon>
        <taxon>Candidatus Roizmaniibacteriota</taxon>
    </lineage>
</organism>
<name>A0A2M7LLF5_9BACT</name>
<keyword evidence="4" id="KW-0479">Metal-binding</keyword>
<comment type="similarity">
    <text evidence="2">Belongs to the endoribonuclease YbeY family.</text>
</comment>
<keyword evidence="6" id="KW-0378">Hydrolase</keyword>
<comment type="caution">
    <text evidence="8">The sequence shown here is derived from an EMBL/GenBank/DDBJ whole genome shotgun (WGS) entry which is preliminary data.</text>
</comment>
<evidence type="ECO:0000256" key="3">
    <source>
        <dbReference type="ARBA" id="ARBA00022722"/>
    </source>
</evidence>
<evidence type="ECO:0000256" key="4">
    <source>
        <dbReference type="ARBA" id="ARBA00022723"/>
    </source>
</evidence>
<evidence type="ECO:0000313" key="9">
    <source>
        <dbReference type="Proteomes" id="UP000228500"/>
    </source>
</evidence>
<dbReference type="Pfam" id="PF02130">
    <property type="entry name" value="YbeY"/>
    <property type="match status" value="1"/>
</dbReference>
<protein>
    <recommendedName>
        <fullName evidence="10">rRNA maturation RNase YbeY</fullName>
    </recommendedName>
</protein>
<dbReference type="InterPro" id="IPR002036">
    <property type="entry name" value="YbeY"/>
</dbReference>
<evidence type="ECO:0000256" key="1">
    <source>
        <dbReference type="ARBA" id="ARBA00001947"/>
    </source>
</evidence>
<evidence type="ECO:0000256" key="6">
    <source>
        <dbReference type="ARBA" id="ARBA00022801"/>
    </source>
</evidence>
<reference evidence="9" key="1">
    <citation type="submission" date="2017-09" db="EMBL/GenBank/DDBJ databases">
        <title>Depth-based differentiation of microbial function through sediment-hosted aquifers and enrichment of novel symbionts in the deep terrestrial subsurface.</title>
        <authorList>
            <person name="Probst A.J."/>
            <person name="Ladd B."/>
            <person name="Jarett J.K."/>
            <person name="Geller-Mcgrath D.E."/>
            <person name="Sieber C.M.K."/>
            <person name="Emerson J.B."/>
            <person name="Anantharaman K."/>
            <person name="Thomas B.C."/>
            <person name="Malmstrom R."/>
            <person name="Stieglmeier M."/>
            <person name="Klingl A."/>
            <person name="Woyke T."/>
            <person name="Ryan C.M."/>
            <person name="Banfield J.F."/>
        </authorList>
    </citation>
    <scope>NUCLEOTIDE SEQUENCE [LARGE SCALE GENOMIC DNA]</scope>
</reference>
<evidence type="ECO:0000313" key="8">
    <source>
        <dbReference type="EMBL" id="PIX68890.1"/>
    </source>
</evidence>
<proteinExistence type="inferred from homology"/>
<evidence type="ECO:0000256" key="2">
    <source>
        <dbReference type="ARBA" id="ARBA00010875"/>
    </source>
</evidence>
<dbReference type="EMBL" id="PFJH01000034">
    <property type="protein sequence ID" value="PIX68890.1"/>
    <property type="molecule type" value="Genomic_DNA"/>
</dbReference>
<sequence>MRLKSVFVCVHVDVDLHCLLKKKGRQCTIGKSFMIHIITSSRYLIDRKRIRVCVEKTATQLQIDPSLSVTIIFVGKNKMRSIASTYKHEDIALPVLAFPYRTDTAMGEPLLGEIFLCYPQVVLLAAERNKRLDALIDELIVHAIKNLLK</sequence>
<keyword evidence="7" id="KW-0862">Zinc</keyword>
<dbReference type="NCBIfam" id="TIGR00043">
    <property type="entry name" value="rRNA maturation RNase YbeY"/>
    <property type="match status" value="1"/>
</dbReference>
<dbReference type="GO" id="GO:0004222">
    <property type="term" value="F:metalloendopeptidase activity"/>
    <property type="evidence" value="ECO:0007669"/>
    <property type="project" value="InterPro"/>
</dbReference>
<gene>
    <name evidence="8" type="ORF">COZ40_00855</name>
</gene>
<dbReference type="AlphaFoldDB" id="A0A2M7LLF5"/>
<keyword evidence="5" id="KW-0255">Endonuclease</keyword>
<evidence type="ECO:0008006" key="10">
    <source>
        <dbReference type="Google" id="ProtNLM"/>
    </source>
</evidence>
<keyword evidence="3" id="KW-0540">Nuclease</keyword>
<comment type="cofactor">
    <cofactor evidence="1">
        <name>Zn(2+)</name>
        <dbReference type="ChEBI" id="CHEBI:29105"/>
    </cofactor>
</comment>
<dbReference type="Gene3D" id="3.40.390.30">
    <property type="entry name" value="Metalloproteases ('zincins'), catalytic domain"/>
    <property type="match status" value="1"/>
</dbReference>
<accession>A0A2M7LLF5</accession>
<dbReference type="GO" id="GO:0046872">
    <property type="term" value="F:metal ion binding"/>
    <property type="evidence" value="ECO:0007669"/>
    <property type="project" value="UniProtKB-KW"/>
</dbReference>
<evidence type="ECO:0000256" key="5">
    <source>
        <dbReference type="ARBA" id="ARBA00022759"/>
    </source>
</evidence>